<evidence type="ECO:0000313" key="2">
    <source>
        <dbReference type="EMBL" id="ERG96235.1"/>
    </source>
</evidence>
<protein>
    <submittedName>
        <fullName evidence="2">Methylase involved in ubiquinone/menaquinone biosynthesis</fullName>
    </submittedName>
</protein>
<dbReference type="GO" id="GO:0032259">
    <property type="term" value="P:methylation"/>
    <property type="evidence" value="ECO:0007669"/>
    <property type="project" value="UniProtKB-KW"/>
</dbReference>
<keyword evidence="2" id="KW-0489">Methyltransferase</keyword>
<feature type="domain" description="Methyltransferase type 11" evidence="1">
    <location>
        <begin position="59"/>
        <end position="138"/>
    </location>
</feature>
<evidence type="ECO:0000259" key="1">
    <source>
        <dbReference type="Pfam" id="PF08241"/>
    </source>
</evidence>
<dbReference type="EMBL" id="KE356561">
    <property type="protein sequence ID" value="ERG96235.1"/>
    <property type="molecule type" value="Genomic_DNA"/>
</dbReference>
<evidence type="ECO:0000313" key="3">
    <source>
        <dbReference type="Proteomes" id="UP000030710"/>
    </source>
</evidence>
<dbReference type="Pfam" id="PF08241">
    <property type="entry name" value="Methyltransf_11"/>
    <property type="match status" value="1"/>
</dbReference>
<dbReference type="STRING" id="1238425.J07HQW2_02710"/>
<accession>U1NGH9</accession>
<dbReference type="SUPFAM" id="SSF53335">
    <property type="entry name" value="S-adenosyl-L-methionine-dependent methyltransferases"/>
    <property type="match status" value="1"/>
</dbReference>
<dbReference type="AlphaFoldDB" id="U1NGH9"/>
<dbReference type="HOGENOM" id="CLU_1048140_0_0_2"/>
<keyword evidence="2" id="KW-0830">Ubiquinone</keyword>
<sequence length="293" mass="32196">MAKGLNGISTEFVTSRTILPNRLVREFSSEYLTHTRRGLWADSRAALKPLSLEDRTRILDVGAGTGEFAQVLDAESPGDVICLDLDSELLSIAHSETGLSTIIGDATQLPIRSDAVDLVTCQALLSNLPNPIDILQTFTHVSCALVAAVEPDNAAVSVSSTVKTEADIERQAREAYIAGVQTDVALGDRLTAAFDEAGLNNILHRRHYHHRTTEPPYDDTALTAAARKAHGTALRNHYTELRRELSPDAYDTLRRDWRAMGRAVIDQIRNKTYRRTEIIPFDVVVGRVPSTGQ</sequence>
<proteinExistence type="predicted"/>
<gene>
    <name evidence="2" type="ORF">J07HQW2_02710</name>
</gene>
<keyword evidence="2" id="KW-0808">Transferase</keyword>
<organism evidence="2 3">
    <name type="scientific">Haloquadratum walsbyi J07HQW2</name>
    <dbReference type="NCBI Taxonomy" id="1238425"/>
    <lineage>
        <taxon>Archaea</taxon>
        <taxon>Methanobacteriati</taxon>
        <taxon>Methanobacteriota</taxon>
        <taxon>Stenosarchaea group</taxon>
        <taxon>Halobacteria</taxon>
        <taxon>Halobacteriales</taxon>
        <taxon>Haloferacaceae</taxon>
        <taxon>Haloquadratum</taxon>
    </lineage>
</organism>
<dbReference type="GO" id="GO:0008757">
    <property type="term" value="F:S-adenosylmethionine-dependent methyltransferase activity"/>
    <property type="evidence" value="ECO:0007669"/>
    <property type="project" value="InterPro"/>
</dbReference>
<name>U1NGH9_9EURY</name>
<dbReference type="InterPro" id="IPR029063">
    <property type="entry name" value="SAM-dependent_MTases_sf"/>
</dbReference>
<dbReference type="InterPro" id="IPR013216">
    <property type="entry name" value="Methyltransf_11"/>
</dbReference>
<dbReference type="eggNOG" id="arCOG01783">
    <property type="taxonomic scope" value="Archaea"/>
</dbReference>
<dbReference type="Proteomes" id="UP000030710">
    <property type="component" value="Unassembled WGS sequence"/>
</dbReference>
<dbReference type="Gene3D" id="3.40.50.150">
    <property type="entry name" value="Vaccinia Virus protein VP39"/>
    <property type="match status" value="1"/>
</dbReference>
<dbReference type="CDD" id="cd02440">
    <property type="entry name" value="AdoMet_MTases"/>
    <property type="match status" value="1"/>
</dbReference>
<reference evidence="2 3" key="1">
    <citation type="journal article" date="2013" name="PLoS ONE">
        <title>Assembly-driven community genomics of a hypersaline microbial ecosystem.</title>
        <authorList>
            <person name="Podell S."/>
            <person name="Ugalde J.A."/>
            <person name="Narasingarao P."/>
            <person name="Banfield J.F."/>
            <person name="Heidelberg K.B."/>
            <person name="Allen E.E."/>
        </authorList>
    </citation>
    <scope>NUCLEOTIDE SEQUENCE [LARGE SCALE GENOMIC DNA]</scope>
    <source>
        <strain evidence="3">J07HQW2</strain>
    </source>
</reference>